<evidence type="ECO:0000313" key="1">
    <source>
        <dbReference type="Ensembl" id="ENSNPEP00000006479.1"/>
    </source>
</evidence>
<dbReference type="Ensembl" id="ENSNPET00000006639.1">
    <property type="protein sequence ID" value="ENSNPEP00000006479.1"/>
    <property type="gene ID" value="ENSNPEG00000004895.1"/>
</dbReference>
<dbReference type="GO" id="GO:1990112">
    <property type="term" value="C:RQC complex"/>
    <property type="evidence" value="ECO:0007669"/>
    <property type="project" value="TreeGrafter"/>
</dbReference>
<dbReference type="PANTHER" id="PTHR22684:SF0">
    <property type="entry name" value="RIBOSOME QUALITY CONTROL COMPLEX SUBUNIT TCF25"/>
    <property type="match status" value="1"/>
</dbReference>
<dbReference type="InterPro" id="IPR006994">
    <property type="entry name" value="TCF25/Rqc1"/>
</dbReference>
<sequence>MAWLETNVHEVLGKVDARDPLVEECEHKRKMRYQSAPRNIYRHVILSEMKEATAALPLEVTSQPVMGFDPLPPLDSIISYTRPERCVPHTLSLFFRSLLPNFNLQVCAASCCWQI</sequence>
<evidence type="ECO:0000313" key="2">
    <source>
        <dbReference type="Proteomes" id="UP000694420"/>
    </source>
</evidence>
<dbReference type="AlphaFoldDB" id="A0A8C6Z0V0"/>
<organism evidence="1 2">
    <name type="scientific">Nothoprocta perdicaria</name>
    <name type="common">Chilean tinamou</name>
    <name type="synonym">Crypturus perdicarius</name>
    <dbReference type="NCBI Taxonomy" id="30464"/>
    <lineage>
        <taxon>Eukaryota</taxon>
        <taxon>Metazoa</taxon>
        <taxon>Chordata</taxon>
        <taxon>Craniata</taxon>
        <taxon>Vertebrata</taxon>
        <taxon>Euteleostomi</taxon>
        <taxon>Archelosauria</taxon>
        <taxon>Archosauria</taxon>
        <taxon>Dinosauria</taxon>
        <taxon>Saurischia</taxon>
        <taxon>Theropoda</taxon>
        <taxon>Coelurosauria</taxon>
        <taxon>Aves</taxon>
        <taxon>Palaeognathae</taxon>
        <taxon>Tinamiformes</taxon>
        <taxon>Tinamidae</taxon>
        <taxon>Nothoprocta</taxon>
    </lineage>
</organism>
<proteinExistence type="predicted"/>
<reference evidence="1" key="1">
    <citation type="submission" date="2025-08" db="UniProtKB">
        <authorList>
            <consortium name="Ensembl"/>
        </authorList>
    </citation>
    <scope>IDENTIFICATION</scope>
</reference>
<dbReference type="Proteomes" id="UP000694420">
    <property type="component" value="Unplaced"/>
</dbReference>
<protein>
    <submittedName>
        <fullName evidence="1">Transcription factor 25</fullName>
    </submittedName>
</protein>
<reference evidence="1" key="2">
    <citation type="submission" date="2025-09" db="UniProtKB">
        <authorList>
            <consortium name="Ensembl"/>
        </authorList>
    </citation>
    <scope>IDENTIFICATION</scope>
</reference>
<keyword evidence="2" id="KW-1185">Reference proteome</keyword>
<name>A0A8C6Z0V0_NOTPE</name>
<dbReference type="Pfam" id="PF04910">
    <property type="entry name" value="Tcf25"/>
    <property type="match status" value="1"/>
</dbReference>
<dbReference type="PANTHER" id="PTHR22684">
    <property type="entry name" value="NULP1-RELATED"/>
    <property type="match status" value="1"/>
</dbReference>
<accession>A0A8C6Z0V0</accession>